<feature type="signal peptide" evidence="2">
    <location>
        <begin position="1"/>
        <end position="20"/>
    </location>
</feature>
<gene>
    <name evidence="4" type="ORF">LMG1861_01701</name>
    <name evidence="3" type="ORF">LMG1873_00470</name>
</gene>
<dbReference type="Proteomes" id="UP000494105">
    <property type="component" value="Unassembled WGS sequence"/>
</dbReference>
<dbReference type="Pfam" id="PF03401">
    <property type="entry name" value="TctC"/>
    <property type="match status" value="1"/>
</dbReference>
<dbReference type="Gene3D" id="3.40.190.10">
    <property type="entry name" value="Periplasmic binding protein-like II"/>
    <property type="match status" value="1"/>
</dbReference>
<organism evidence="4 5">
    <name type="scientific">Achromobacter piechaudii</name>
    <dbReference type="NCBI Taxonomy" id="72556"/>
    <lineage>
        <taxon>Bacteria</taxon>
        <taxon>Pseudomonadati</taxon>
        <taxon>Pseudomonadota</taxon>
        <taxon>Betaproteobacteria</taxon>
        <taxon>Burkholderiales</taxon>
        <taxon>Alcaligenaceae</taxon>
        <taxon>Achromobacter</taxon>
    </lineage>
</organism>
<dbReference type="AlphaFoldDB" id="A0A6S7DVD8"/>
<evidence type="ECO:0000256" key="2">
    <source>
        <dbReference type="SAM" id="SignalP"/>
    </source>
</evidence>
<evidence type="ECO:0000313" key="5">
    <source>
        <dbReference type="Proteomes" id="UP000494105"/>
    </source>
</evidence>
<evidence type="ECO:0000313" key="6">
    <source>
        <dbReference type="Proteomes" id="UP000494116"/>
    </source>
</evidence>
<keyword evidence="2" id="KW-0732">Signal</keyword>
<dbReference type="PIRSF" id="PIRSF017082">
    <property type="entry name" value="YflP"/>
    <property type="match status" value="1"/>
</dbReference>
<keyword evidence="6" id="KW-1185">Reference proteome</keyword>
<dbReference type="PANTHER" id="PTHR42928">
    <property type="entry name" value="TRICARBOXYLATE-BINDING PROTEIN"/>
    <property type="match status" value="1"/>
</dbReference>
<accession>A0A6S7DVD8</accession>
<evidence type="ECO:0000313" key="4">
    <source>
        <dbReference type="EMBL" id="CAB3848952.1"/>
    </source>
</evidence>
<dbReference type="Gene3D" id="3.40.190.150">
    <property type="entry name" value="Bordetella uptake gene, domain 1"/>
    <property type="match status" value="1"/>
</dbReference>
<dbReference type="Proteomes" id="UP000494116">
    <property type="component" value="Unassembled WGS sequence"/>
</dbReference>
<dbReference type="EMBL" id="CADILD010000001">
    <property type="protein sequence ID" value="CAB3848952.1"/>
    <property type="molecule type" value="Genomic_DNA"/>
</dbReference>
<protein>
    <submittedName>
        <fullName evidence="4">Uncharacterized protein</fullName>
    </submittedName>
</protein>
<dbReference type="CDD" id="cd07012">
    <property type="entry name" value="PBP2_Bug_TTT"/>
    <property type="match status" value="1"/>
</dbReference>
<evidence type="ECO:0000313" key="3">
    <source>
        <dbReference type="EMBL" id="CAB3658859.1"/>
    </source>
</evidence>
<name>A0A6S7DVD8_9BURK</name>
<dbReference type="PANTHER" id="PTHR42928:SF5">
    <property type="entry name" value="BLR1237 PROTEIN"/>
    <property type="match status" value="1"/>
</dbReference>
<dbReference type="SUPFAM" id="SSF53850">
    <property type="entry name" value="Periplasmic binding protein-like II"/>
    <property type="match status" value="1"/>
</dbReference>
<dbReference type="InterPro" id="IPR005064">
    <property type="entry name" value="BUG"/>
</dbReference>
<evidence type="ECO:0000256" key="1">
    <source>
        <dbReference type="ARBA" id="ARBA00006987"/>
    </source>
</evidence>
<feature type="chain" id="PRO_5028879996" evidence="2">
    <location>
        <begin position="21"/>
        <end position="323"/>
    </location>
</feature>
<proteinExistence type="inferred from homology"/>
<reference evidence="5 6" key="1">
    <citation type="submission" date="2020-04" db="EMBL/GenBank/DDBJ databases">
        <authorList>
            <person name="De Canck E."/>
        </authorList>
    </citation>
    <scope>NUCLEOTIDE SEQUENCE [LARGE SCALE GENOMIC DNA]</scope>
    <source>
        <strain evidence="4 5">LMG 1861</strain>
        <strain evidence="3 6">LMG 1873</strain>
    </source>
</reference>
<comment type="similarity">
    <text evidence="1">Belongs to the UPF0065 (bug) family.</text>
</comment>
<sequence length="323" mass="34666">MKRLLSSLALTALIPCLVQAQQFPNKPVTAVVQMAPGGPTDLIVRAIQAQMGAALGEPLVVENRSGASGLIGLKYVLSAQPNGYTVGIATGTSHGVAVNFYKNLPYDPLKDFKSVGGIALAPGVVLTRKEIAPDCKFETLVAKLKAKPDEYKFGSPGAGTLGHMSAEAFMSEVGVKMMHVPYRGLAPAISDLYGGVIDVVFDNISSSQAHLKSGKICAIAIQAPERLEAFPDIPTYQELGYPNLNRPAWYGMIVRSDTPDDVVKRLNTALNQALETDAVKKTFQGLGISAIPGSPEPFQLRMKEEIEYWRDVVERVGIAKETL</sequence>
<dbReference type="InterPro" id="IPR042100">
    <property type="entry name" value="Bug_dom1"/>
</dbReference>
<dbReference type="EMBL" id="CADIJS010000001">
    <property type="protein sequence ID" value="CAB3658859.1"/>
    <property type="molecule type" value="Genomic_DNA"/>
</dbReference>
<dbReference type="RefSeq" id="WP_082305970.1">
    <property type="nucleotide sequence ID" value="NZ_CADIJS010000001.1"/>
</dbReference>